<dbReference type="AlphaFoldDB" id="A0A075B1W0"/>
<evidence type="ECO:0000256" key="2">
    <source>
        <dbReference type="PIRNR" id="PIRNR017215"/>
    </source>
</evidence>
<comment type="subunit">
    <text evidence="2">Component of the endosomal sorting complex required for transport II (ESCRT-II).</text>
</comment>
<name>A0A075B1W0_ROZAC</name>
<keyword evidence="2" id="KW-0653">Protein transport</keyword>
<organism evidence="3 4">
    <name type="scientific">Rozella allomycis (strain CSF55)</name>
    <dbReference type="NCBI Taxonomy" id="988480"/>
    <lineage>
        <taxon>Eukaryota</taxon>
        <taxon>Fungi</taxon>
        <taxon>Fungi incertae sedis</taxon>
        <taxon>Cryptomycota</taxon>
        <taxon>Cryptomycota incertae sedis</taxon>
        <taxon>Rozella</taxon>
    </lineage>
</organism>
<dbReference type="GO" id="GO:0000814">
    <property type="term" value="C:ESCRT II complex"/>
    <property type="evidence" value="ECO:0007669"/>
    <property type="project" value="UniProtKB-UniRule"/>
</dbReference>
<evidence type="ECO:0000313" key="4">
    <source>
        <dbReference type="Proteomes" id="UP000030755"/>
    </source>
</evidence>
<dbReference type="STRING" id="988480.A0A075B1W0"/>
<protein>
    <recommendedName>
        <fullName evidence="2">Vacuolar-sorting protein SNF8</fullName>
    </recommendedName>
</protein>
<dbReference type="PIRSF" id="PIRSF017215">
    <property type="entry name" value="ESCRT2_Vps22"/>
    <property type="match status" value="1"/>
</dbReference>
<dbReference type="Gene3D" id="1.10.10.10">
    <property type="entry name" value="Winged helix-like DNA-binding domain superfamily/Winged helix DNA-binding domain"/>
    <property type="match status" value="2"/>
</dbReference>
<reference evidence="3 4" key="1">
    <citation type="journal article" date="2013" name="Curr. Biol.">
        <title>Shared signatures of parasitism and phylogenomics unite Cryptomycota and microsporidia.</title>
        <authorList>
            <person name="James T.Y."/>
            <person name="Pelin A."/>
            <person name="Bonen L."/>
            <person name="Ahrendt S."/>
            <person name="Sain D."/>
            <person name="Corradi N."/>
            <person name="Stajich J.E."/>
        </authorList>
    </citation>
    <scope>NUCLEOTIDE SEQUENCE [LARGE SCALE GENOMIC DNA]</scope>
    <source>
        <strain evidence="3 4">CSF55</strain>
    </source>
</reference>
<comment type="function">
    <text evidence="2">Component of the endosomal sorting complex required for transport II (ESCRT-II), which is required for multivesicular body (MVB) formation and sorting of endosomal cargo proteins into MVBs.</text>
</comment>
<dbReference type="OMA" id="QIVEVCM"/>
<dbReference type="SUPFAM" id="SSF46785">
    <property type="entry name" value="Winged helix' DNA-binding domain"/>
    <property type="match status" value="2"/>
</dbReference>
<evidence type="ECO:0000313" key="3">
    <source>
        <dbReference type="EMBL" id="EPZ34956.1"/>
    </source>
</evidence>
<gene>
    <name evidence="3" type="ORF">O9G_001686</name>
</gene>
<sequence>MRRGVGIAGLQRQQQIQDQFREKGDEIMASSLQQVERQLQTFKANLEEFAKKHNHEIKKDPVFRAQFHKMCSALGVDPLSSSKGFWSELLGFGDFYYEIAIQLIELCIKERGKTGGLLDLEEVLKQFAKIRKSSQSISEDDIQRALNTLKPLGCAYSIVEIGKRKMIKCIPKELNQDTLLILIHVEESQQCTFSKQDIINKLKWSSNRVDLAVDSLLSQGMIWIDDQHDPIYTLYWIPSLWIKLTQ</sequence>
<accession>A0A075B1W0</accession>
<keyword evidence="4" id="KW-1185">Reference proteome</keyword>
<dbReference type="Pfam" id="PF04157">
    <property type="entry name" value="EAP30"/>
    <property type="match status" value="1"/>
</dbReference>
<comment type="similarity">
    <text evidence="1 2">Belongs to the SNF8 family.</text>
</comment>
<evidence type="ECO:0000256" key="1">
    <source>
        <dbReference type="ARBA" id="ARBA00009834"/>
    </source>
</evidence>
<dbReference type="PANTHER" id="PTHR12806">
    <property type="entry name" value="EAP30 SUBUNIT OF ELL COMPLEX"/>
    <property type="match status" value="1"/>
</dbReference>
<dbReference type="Proteomes" id="UP000030755">
    <property type="component" value="Unassembled WGS sequence"/>
</dbReference>
<dbReference type="InterPro" id="IPR040608">
    <property type="entry name" value="Snf8/Vps36"/>
</dbReference>
<dbReference type="GO" id="GO:0043328">
    <property type="term" value="P:protein transport to vacuole involved in ubiquitin-dependent protein catabolic process via the multivesicular body sorting pathway"/>
    <property type="evidence" value="ECO:0007669"/>
    <property type="project" value="TreeGrafter"/>
</dbReference>
<keyword evidence="2" id="KW-0813">Transport</keyword>
<dbReference type="InterPro" id="IPR036390">
    <property type="entry name" value="WH_DNA-bd_sf"/>
</dbReference>
<dbReference type="PANTHER" id="PTHR12806:SF0">
    <property type="entry name" value="VACUOLAR-SORTING PROTEIN SNF8"/>
    <property type="match status" value="1"/>
</dbReference>
<dbReference type="HOGENOM" id="CLU_070147_2_0_1"/>
<dbReference type="Gene3D" id="6.10.140.180">
    <property type="match status" value="1"/>
</dbReference>
<dbReference type="InterPro" id="IPR016689">
    <property type="entry name" value="ESCRT-2_cplx_Snf8"/>
</dbReference>
<dbReference type="EMBL" id="KE560903">
    <property type="protein sequence ID" value="EPZ34956.1"/>
    <property type="molecule type" value="Genomic_DNA"/>
</dbReference>
<proteinExistence type="inferred from homology"/>
<dbReference type="InterPro" id="IPR036388">
    <property type="entry name" value="WH-like_DNA-bd_sf"/>
</dbReference>
<dbReference type="OrthoDB" id="283883at2759"/>